<feature type="chain" id="PRO_5009237453" description="Probable protein-export membrane protein SecG" evidence="13">
    <location>
        <begin position="27"/>
        <end position="70"/>
    </location>
</feature>
<dbReference type="GeneID" id="29999162"/>
<dbReference type="Pfam" id="PF03840">
    <property type="entry name" value="SecG"/>
    <property type="match status" value="1"/>
</dbReference>
<evidence type="ECO:0000256" key="2">
    <source>
        <dbReference type="ARBA" id="ARBA00008445"/>
    </source>
</evidence>
<dbReference type="AlphaFoldDB" id="A0A1G4NUG0"/>
<evidence type="ECO:0000256" key="10">
    <source>
        <dbReference type="ARBA" id="ARBA00023136"/>
    </source>
</evidence>
<gene>
    <name evidence="14" type="primary">secG</name>
    <name evidence="14" type="ORF">HV00480_142</name>
</gene>
<dbReference type="GO" id="GO:0015450">
    <property type="term" value="F:protein-transporting ATPase activity"/>
    <property type="evidence" value="ECO:0007669"/>
    <property type="project" value="InterPro"/>
</dbReference>
<keyword evidence="7" id="KW-0653">Protein transport</keyword>
<evidence type="ECO:0000313" key="14">
    <source>
        <dbReference type="EMBL" id="SCW22186.1"/>
    </source>
</evidence>
<dbReference type="InterPro" id="IPR004692">
    <property type="entry name" value="SecG"/>
</dbReference>
<evidence type="ECO:0000256" key="11">
    <source>
        <dbReference type="ARBA" id="ARBA00025638"/>
    </source>
</evidence>
<evidence type="ECO:0000256" key="1">
    <source>
        <dbReference type="ARBA" id="ARBA00004141"/>
    </source>
</evidence>
<evidence type="ECO:0000256" key="9">
    <source>
        <dbReference type="ARBA" id="ARBA00023010"/>
    </source>
</evidence>
<evidence type="ECO:0000256" key="12">
    <source>
        <dbReference type="SAM" id="Phobius"/>
    </source>
</evidence>
<evidence type="ECO:0000256" key="3">
    <source>
        <dbReference type="ARBA" id="ARBA00013657"/>
    </source>
</evidence>
<evidence type="ECO:0000256" key="5">
    <source>
        <dbReference type="ARBA" id="ARBA00022448"/>
    </source>
</evidence>
<keyword evidence="14" id="KW-0934">Plastid</keyword>
<keyword evidence="9" id="KW-0811">Translocation</keyword>
<keyword evidence="13" id="KW-0732">Signal</keyword>
<feature type="transmembrane region" description="Helical" evidence="12">
    <location>
        <begin position="50"/>
        <end position="69"/>
    </location>
</feature>
<keyword evidence="14" id="KW-0150">Chloroplast</keyword>
<evidence type="ECO:0000256" key="8">
    <source>
        <dbReference type="ARBA" id="ARBA00022989"/>
    </source>
</evidence>
<keyword evidence="6 12" id="KW-0812">Transmembrane</keyword>
<reference evidence="14" key="1">
    <citation type="submission" date="2016-10" db="EMBL/GenBank/DDBJ databases">
        <title>Chloroplast genomes as a tool to resolve red algal phylogenies: a case study in the Nemaliales.</title>
        <authorList>
            <person name="Costa J.F."/>
            <person name="Lin S.M."/>
            <person name="Macaya E.C."/>
            <person name="Fernandez-Garcia C."/>
            <person name="Verbruggen H."/>
        </authorList>
    </citation>
    <scope>NUCLEOTIDE SEQUENCE</scope>
    <source>
        <strain evidence="14">HV00480</strain>
    </source>
</reference>
<dbReference type="RefSeq" id="YP_009313932.1">
    <property type="nucleotide sequence ID" value="NC_031659.1"/>
</dbReference>
<comment type="subcellular location">
    <subcellularLocation>
        <location evidence="1">Membrane</location>
        <topology evidence="1">Multi-pass membrane protein</topology>
    </subcellularLocation>
</comment>
<comment type="similarity">
    <text evidence="2">Belongs to the SecG family.</text>
</comment>
<accession>A0A1G4NUG0</accession>
<name>A0A1G4NUG0_9FLOR</name>
<geneLocation type="chloroplast" evidence="14"/>
<dbReference type="GO" id="GO:0009306">
    <property type="term" value="P:protein secretion"/>
    <property type="evidence" value="ECO:0007669"/>
    <property type="project" value="InterPro"/>
</dbReference>
<evidence type="ECO:0000256" key="13">
    <source>
        <dbReference type="SAM" id="SignalP"/>
    </source>
</evidence>
<feature type="signal peptide" evidence="13">
    <location>
        <begin position="1"/>
        <end position="26"/>
    </location>
</feature>
<organism evidence="14">
    <name type="scientific">Hommersandiophycus borowitzkae</name>
    <dbReference type="NCBI Taxonomy" id="268573"/>
    <lineage>
        <taxon>Eukaryota</taxon>
        <taxon>Rhodophyta</taxon>
        <taxon>Florideophyceae</taxon>
        <taxon>Nemaliophycidae</taxon>
        <taxon>Nemaliales</taxon>
        <taxon>Liagoraceae</taxon>
        <taxon>Hommersandiophycus</taxon>
    </lineage>
</organism>
<evidence type="ECO:0000256" key="7">
    <source>
        <dbReference type="ARBA" id="ARBA00022927"/>
    </source>
</evidence>
<evidence type="ECO:0000256" key="4">
    <source>
        <dbReference type="ARBA" id="ARBA00015435"/>
    </source>
</evidence>
<protein>
    <recommendedName>
        <fullName evidence="4">Probable protein-export membrane protein SecG</fullName>
    </recommendedName>
    <alternativeName>
        <fullName evidence="3">Probable protein-export membrane protein secG</fullName>
    </alternativeName>
</protein>
<keyword evidence="8 12" id="KW-1133">Transmembrane helix</keyword>
<dbReference type="EMBL" id="LT622867">
    <property type="protein sequence ID" value="SCW22186.1"/>
    <property type="molecule type" value="Genomic_DNA"/>
</dbReference>
<sequence length="70" mass="7890">MIKFVWYISGVFLIFLILSNNPKADGLGILGNQSQLFSNTRQANTLLESLIWLSIILFLILTTVLAISYE</sequence>
<keyword evidence="5" id="KW-0813">Transport</keyword>
<proteinExistence type="inferred from homology"/>
<evidence type="ECO:0000256" key="6">
    <source>
        <dbReference type="ARBA" id="ARBA00022692"/>
    </source>
</evidence>
<reference evidence="14" key="2">
    <citation type="submission" date="2016-10" db="EMBL/GenBank/DDBJ databases">
        <authorList>
            <person name="de Groot N.N."/>
        </authorList>
    </citation>
    <scope>NUCLEOTIDE SEQUENCE</scope>
    <source>
        <strain evidence="14">HV00480</strain>
    </source>
</reference>
<dbReference type="GO" id="GO:0016020">
    <property type="term" value="C:membrane"/>
    <property type="evidence" value="ECO:0007669"/>
    <property type="project" value="UniProtKB-SubCell"/>
</dbReference>
<keyword evidence="10 12" id="KW-0472">Membrane</keyword>
<comment type="function">
    <text evidence="11">Involved in protein export. Participates in an early event of protein translocation across the chloroplast thylakoid membrane.</text>
</comment>
<dbReference type="NCBIfam" id="TIGR00810">
    <property type="entry name" value="secG"/>
    <property type="match status" value="1"/>
</dbReference>